<evidence type="ECO:0000313" key="1">
    <source>
        <dbReference type="EMBL" id="KAG6470557.1"/>
    </source>
</evidence>
<keyword evidence="2" id="KW-1185">Reference proteome</keyword>
<name>A0A8J5C9X9_ZINOF</name>
<evidence type="ECO:0000313" key="2">
    <source>
        <dbReference type="Proteomes" id="UP000734854"/>
    </source>
</evidence>
<gene>
    <name evidence="1" type="ORF">ZIOFF_071631</name>
</gene>
<dbReference type="EMBL" id="JACMSC010000021">
    <property type="protein sequence ID" value="KAG6470557.1"/>
    <property type="molecule type" value="Genomic_DNA"/>
</dbReference>
<reference evidence="1 2" key="1">
    <citation type="submission" date="2020-08" db="EMBL/GenBank/DDBJ databases">
        <title>Plant Genome Project.</title>
        <authorList>
            <person name="Zhang R.-G."/>
        </authorList>
    </citation>
    <scope>NUCLEOTIDE SEQUENCE [LARGE SCALE GENOMIC DNA]</scope>
    <source>
        <tissue evidence="1">Rhizome</tissue>
    </source>
</reference>
<dbReference type="Proteomes" id="UP000734854">
    <property type="component" value="Unassembled WGS sequence"/>
</dbReference>
<sequence length="112" mass="12767">MDILDPKFGGEEAARARAEEIKRIGHRSMLTKTKNRDLVERVSPRQDEEANLTGGILWFKHLALGVVSALFQHKQLTSQVSREDTNHGSLLSDLRFWEAWIPSKLLILAPDY</sequence>
<accession>A0A8J5C9X9</accession>
<comment type="caution">
    <text evidence="1">The sequence shown here is derived from an EMBL/GenBank/DDBJ whole genome shotgun (WGS) entry which is preliminary data.</text>
</comment>
<protein>
    <submittedName>
        <fullName evidence="1">Uncharacterized protein</fullName>
    </submittedName>
</protein>
<dbReference type="AlphaFoldDB" id="A0A8J5C9X9"/>
<organism evidence="1 2">
    <name type="scientific">Zingiber officinale</name>
    <name type="common">Ginger</name>
    <name type="synonym">Amomum zingiber</name>
    <dbReference type="NCBI Taxonomy" id="94328"/>
    <lineage>
        <taxon>Eukaryota</taxon>
        <taxon>Viridiplantae</taxon>
        <taxon>Streptophyta</taxon>
        <taxon>Embryophyta</taxon>
        <taxon>Tracheophyta</taxon>
        <taxon>Spermatophyta</taxon>
        <taxon>Magnoliopsida</taxon>
        <taxon>Liliopsida</taxon>
        <taxon>Zingiberales</taxon>
        <taxon>Zingiberaceae</taxon>
        <taxon>Zingiber</taxon>
    </lineage>
</organism>
<proteinExistence type="predicted"/>